<accession>A0A075MM26</accession>
<protein>
    <submittedName>
        <fullName evidence="1">Uncharacterized protein</fullName>
    </submittedName>
</protein>
<name>A0A075MM26_9ARCH</name>
<organism evidence="1 2">
    <name type="scientific">Candidatus Nitrososphaera evergladensis SR1</name>
    <dbReference type="NCBI Taxonomy" id="1459636"/>
    <lineage>
        <taxon>Archaea</taxon>
        <taxon>Nitrososphaerota</taxon>
        <taxon>Nitrososphaeria</taxon>
        <taxon>Nitrososphaerales</taxon>
        <taxon>Nitrososphaeraceae</taxon>
        <taxon>Nitrososphaera</taxon>
    </lineage>
</organism>
<dbReference type="InterPro" id="IPR036388">
    <property type="entry name" value="WH-like_DNA-bd_sf"/>
</dbReference>
<proteinExistence type="predicted"/>
<dbReference type="EMBL" id="CP007174">
    <property type="protein sequence ID" value="AIF82541.1"/>
    <property type="molecule type" value="Genomic_DNA"/>
</dbReference>
<sequence>MGQLYRVTTATNQVVQLLKDDSFSVDVITRILSILSDEGDMKRTVLAGRARLNYSALIRYLRLLKTLRWIDSKDSDSSIIAITNVGRSFNKLLEQTGGGPSDTSEEALERLLAFSREQNLAEGNLGKHLPKNAVTKAKTMTGSRSCSFCGNTLGSHEVTREIDGERYSFDRRECAILFMRFRDAYGKEFTL</sequence>
<keyword evidence="2" id="KW-1185">Reference proteome</keyword>
<dbReference type="AlphaFoldDB" id="A0A075MM26"/>
<dbReference type="Proteomes" id="UP000028194">
    <property type="component" value="Chromosome"/>
</dbReference>
<reference evidence="1 2" key="1">
    <citation type="journal article" date="2014" name="PLoS ONE">
        <title>Genome Sequence of Candidatus Nitrososphaera evergladensis from Group I.1b Enriched from Everglades Soil Reveals Novel Genomic Features of the Ammonia-Oxidizing Archaea.</title>
        <authorList>
            <person name="Zhalnina K.V."/>
            <person name="Dias R."/>
            <person name="Leonard M.T."/>
            <person name="Dorr de Quadros P."/>
            <person name="Camargo F.A."/>
            <person name="Drew J.C."/>
            <person name="Farmerie W.G."/>
            <person name="Daroub S.H."/>
            <person name="Triplett E.W."/>
        </authorList>
    </citation>
    <scope>NUCLEOTIDE SEQUENCE [LARGE SCALE GENOMIC DNA]</scope>
    <source>
        <strain evidence="1 2">SR1</strain>
    </source>
</reference>
<dbReference type="InterPro" id="IPR036390">
    <property type="entry name" value="WH_DNA-bd_sf"/>
</dbReference>
<dbReference type="KEGG" id="nev:NTE_00459"/>
<dbReference type="Gene3D" id="1.10.10.10">
    <property type="entry name" value="Winged helix-like DNA-binding domain superfamily/Winged helix DNA-binding domain"/>
    <property type="match status" value="1"/>
</dbReference>
<evidence type="ECO:0000313" key="1">
    <source>
        <dbReference type="EMBL" id="AIF82541.1"/>
    </source>
</evidence>
<gene>
    <name evidence="1" type="ORF">NTE_00459</name>
</gene>
<evidence type="ECO:0000313" key="2">
    <source>
        <dbReference type="Proteomes" id="UP000028194"/>
    </source>
</evidence>
<dbReference type="HOGENOM" id="CLU_1418634_0_0_2"/>
<dbReference type="SUPFAM" id="SSF46785">
    <property type="entry name" value="Winged helix' DNA-binding domain"/>
    <property type="match status" value="1"/>
</dbReference>